<protein>
    <submittedName>
        <fullName evidence="2">Uncharacterized protein</fullName>
    </submittedName>
</protein>
<dbReference type="RefSeq" id="WP_014586741.1">
    <property type="nucleotide sequence ID" value="NC_017527.1"/>
</dbReference>
<feature type="coiled-coil region" evidence="1">
    <location>
        <begin position="159"/>
        <end position="186"/>
    </location>
</feature>
<gene>
    <name evidence="2" type="ordered locus">Mhar_1189</name>
</gene>
<sequence>MQIIEYYNNGHRNIEGDKCISLAERDKLLTLEYRNLKNGLKQEYSVDFSGKNPEIAAPQSSKSFEKFKRVEAEREKNLAKILQIEKFCQKYTEICCVSEYEWLKSQLVSNQLLLNAELDSLEIRITKKHSQQVAGYVKRGREILGDGTLPPSSYLRVGIMDESRKIQNLQKTIDEFEKQIGGWRANEAEILAYIDKVCGVDQVG</sequence>
<keyword evidence="3" id="KW-1185">Reference proteome</keyword>
<evidence type="ECO:0000313" key="2">
    <source>
        <dbReference type="EMBL" id="AET64556.1"/>
    </source>
</evidence>
<organism evidence="2 3">
    <name type="scientific">Methanothrix harundinacea (strain 6Ac)</name>
    <name type="common">Methanosaeta harundinacea</name>
    <dbReference type="NCBI Taxonomy" id="1110509"/>
    <lineage>
        <taxon>Archaea</taxon>
        <taxon>Methanobacteriati</taxon>
        <taxon>Methanobacteriota</taxon>
        <taxon>Stenosarchaea group</taxon>
        <taxon>Methanomicrobia</taxon>
        <taxon>Methanotrichales</taxon>
        <taxon>Methanotrichaceae</taxon>
        <taxon>Methanothrix</taxon>
    </lineage>
</organism>
<accession>G7WMZ1</accession>
<proteinExistence type="predicted"/>
<name>G7WMZ1_METH6</name>
<reference evidence="2 3" key="1">
    <citation type="journal article" date="2012" name="PLoS ONE">
        <title>The genome characteristics and predicted function of methyl-group oxidation pathway in the obligate aceticlastic methanogens, Methanosaeta spp.</title>
        <authorList>
            <person name="Zhu J."/>
            <person name="Zheng H."/>
            <person name="Ai G."/>
            <person name="Zhang G."/>
            <person name="Liu D."/>
            <person name="Liu X."/>
            <person name="Dong X."/>
        </authorList>
    </citation>
    <scope>NUCLEOTIDE SEQUENCE [LARGE SCALE GENOMIC DNA]</scope>
    <source>
        <strain evidence="2 3">6Ac</strain>
    </source>
</reference>
<evidence type="ECO:0000256" key="1">
    <source>
        <dbReference type="SAM" id="Coils"/>
    </source>
</evidence>
<dbReference type="KEGG" id="mhi:Mhar_1189"/>
<dbReference type="Proteomes" id="UP000005877">
    <property type="component" value="Chromosome"/>
</dbReference>
<keyword evidence="1" id="KW-0175">Coiled coil</keyword>
<evidence type="ECO:0000313" key="3">
    <source>
        <dbReference type="Proteomes" id="UP000005877"/>
    </source>
</evidence>
<dbReference type="EMBL" id="CP003117">
    <property type="protein sequence ID" value="AET64556.1"/>
    <property type="molecule type" value="Genomic_DNA"/>
</dbReference>
<dbReference type="HOGENOM" id="CLU_1340731_0_0_2"/>
<dbReference type="GeneID" id="41009174"/>
<dbReference type="AlphaFoldDB" id="G7WMZ1"/>